<organism evidence="1 2">
    <name type="scientific">Platanthera guangdongensis</name>
    <dbReference type="NCBI Taxonomy" id="2320717"/>
    <lineage>
        <taxon>Eukaryota</taxon>
        <taxon>Viridiplantae</taxon>
        <taxon>Streptophyta</taxon>
        <taxon>Embryophyta</taxon>
        <taxon>Tracheophyta</taxon>
        <taxon>Spermatophyta</taxon>
        <taxon>Magnoliopsida</taxon>
        <taxon>Liliopsida</taxon>
        <taxon>Asparagales</taxon>
        <taxon>Orchidaceae</taxon>
        <taxon>Orchidoideae</taxon>
        <taxon>Orchideae</taxon>
        <taxon>Orchidinae</taxon>
        <taxon>Platanthera</taxon>
    </lineage>
</organism>
<dbReference type="EMBL" id="JBBWWR010000012">
    <property type="protein sequence ID" value="KAK8959142.1"/>
    <property type="molecule type" value="Genomic_DNA"/>
</dbReference>
<accession>A0ABR2M4R6</accession>
<sequence>MAKILFSIAVVAEVPLEGGRGSKMMALFGWAAGRWCVGNCCRKAGTNAPRASEGTNMHASRVSAFGALDQSTGFGINGGSDLSRSM</sequence>
<comment type="caution">
    <text evidence="1">The sequence shown here is derived from an EMBL/GenBank/DDBJ whole genome shotgun (WGS) entry which is preliminary data.</text>
</comment>
<evidence type="ECO:0008006" key="3">
    <source>
        <dbReference type="Google" id="ProtNLM"/>
    </source>
</evidence>
<evidence type="ECO:0000313" key="2">
    <source>
        <dbReference type="Proteomes" id="UP001412067"/>
    </source>
</evidence>
<name>A0ABR2M4R6_9ASPA</name>
<dbReference type="Proteomes" id="UP001412067">
    <property type="component" value="Unassembled WGS sequence"/>
</dbReference>
<keyword evidence="2" id="KW-1185">Reference proteome</keyword>
<reference evidence="1 2" key="1">
    <citation type="journal article" date="2022" name="Nat. Plants">
        <title>Genomes of leafy and leafless Platanthera orchids illuminate the evolution of mycoheterotrophy.</title>
        <authorList>
            <person name="Li M.H."/>
            <person name="Liu K.W."/>
            <person name="Li Z."/>
            <person name="Lu H.C."/>
            <person name="Ye Q.L."/>
            <person name="Zhang D."/>
            <person name="Wang J.Y."/>
            <person name="Li Y.F."/>
            <person name="Zhong Z.M."/>
            <person name="Liu X."/>
            <person name="Yu X."/>
            <person name="Liu D.K."/>
            <person name="Tu X.D."/>
            <person name="Liu B."/>
            <person name="Hao Y."/>
            <person name="Liao X.Y."/>
            <person name="Jiang Y.T."/>
            <person name="Sun W.H."/>
            <person name="Chen J."/>
            <person name="Chen Y.Q."/>
            <person name="Ai Y."/>
            <person name="Zhai J.W."/>
            <person name="Wu S.S."/>
            <person name="Zhou Z."/>
            <person name="Hsiao Y.Y."/>
            <person name="Wu W.L."/>
            <person name="Chen Y.Y."/>
            <person name="Lin Y.F."/>
            <person name="Hsu J.L."/>
            <person name="Li C.Y."/>
            <person name="Wang Z.W."/>
            <person name="Zhao X."/>
            <person name="Zhong W.Y."/>
            <person name="Ma X.K."/>
            <person name="Ma L."/>
            <person name="Huang J."/>
            <person name="Chen G.Z."/>
            <person name="Huang M.Z."/>
            <person name="Huang L."/>
            <person name="Peng D.H."/>
            <person name="Luo Y.B."/>
            <person name="Zou S.Q."/>
            <person name="Chen S.P."/>
            <person name="Lan S."/>
            <person name="Tsai W.C."/>
            <person name="Van de Peer Y."/>
            <person name="Liu Z.J."/>
        </authorList>
    </citation>
    <scope>NUCLEOTIDE SEQUENCE [LARGE SCALE GENOMIC DNA]</scope>
    <source>
        <strain evidence="1">Lor288</strain>
    </source>
</reference>
<evidence type="ECO:0000313" key="1">
    <source>
        <dbReference type="EMBL" id="KAK8959142.1"/>
    </source>
</evidence>
<gene>
    <name evidence="1" type="ORF">KSP40_PGU005535</name>
</gene>
<protein>
    <recommendedName>
        <fullName evidence="3">Secreted protein</fullName>
    </recommendedName>
</protein>
<proteinExistence type="predicted"/>